<dbReference type="InterPro" id="IPR050793">
    <property type="entry name" value="CMP-NeuNAc_synthase"/>
</dbReference>
<dbReference type="SUPFAM" id="SSF53448">
    <property type="entry name" value="Nucleotide-diphospho-sugar transferases"/>
    <property type="match status" value="1"/>
</dbReference>
<dbReference type="Proteomes" id="UP000247620">
    <property type="component" value="Unassembled WGS sequence"/>
</dbReference>
<proteinExistence type="predicted"/>
<dbReference type="InterPro" id="IPR029044">
    <property type="entry name" value="Nucleotide-diphossugar_trans"/>
</dbReference>
<dbReference type="InterPro" id="IPR003329">
    <property type="entry name" value="Cytidylyl_trans"/>
</dbReference>
<dbReference type="RefSeq" id="WP_110698067.1">
    <property type="nucleotide sequence ID" value="NZ_CP151184.1"/>
</dbReference>
<evidence type="ECO:0000313" key="1">
    <source>
        <dbReference type="EMBL" id="PYB85421.1"/>
    </source>
</evidence>
<name>A0A2V4I6F4_9PSED</name>
<dbReference type="Gene3D" id="3.90.550.10">
    <property type="entry name" value="Spore Coat Polysaccharide Biosynthesis Protein SpsA, Chain A"/>
    <property type="match status" value="1"/>
</dbReference>
<dbReference type="AlphaFoldDB" id="A0A2V4I6F4"/>
<keyword evidence="1" id="KW-0808">Transferase</keyword>
<dbReference type="GO" id="GO:0008781">
    <property type="term" value="F:N-acylneuraminate cytidylyltransferase activity"/>
    <property type="evidence" value="ECO:0007669"/>
    <property type="project" value="TreeGrafter"/>
</dbReference>
<dbReference type="Pfam" id="PF02348">
    <property type="entry name" value="CTP_transf_3"/>
    <property type="match status" value="1"/>
</dbReference>
<dbReference type="EMBL" id="QJRO01000002">
    <property type="protein sequence ID" value="PYB85421.1"/>
    <property type="molecule type" value="Genomic_DNA"/>
</dbReference>
<dbReference type="PANTHER" id="PTHR21485:SF6">
    <property type="entry name" value="N-ACYLNEURAMINATE CYTIDYLYLTRANSFERASE-RELATED"/>
    <property type="match status" value="1"/>
</dbReference>
<dbReference type="PANTHER" id="PTHR21485">
    <property type="entry name" value="HAD SUPERFAMILY MEMBERS CMAS AND KDSC"/>
    <property type="match status" value="1"/>
</dbReference>
<comment type="caution">
    <text evidence="1">The sequence shown here is derived from an EMBL/GenBank/DDBJ whole genome shotgun (WGS) entry which is preliminary data.</text>
</comment>
<protein>
    <submittedName>
        <fullName evidence="1">Acylneuraminate cytidylyltransferase family protein</fullName>
    </submittedName>
</protein>
<organism evidence="1 2">
    <name type="scientific">Pseudomonas soli</name>
    <dbReference type="NCBI Taxonomy" id="1306993"/>
    <lineage>
        <taxon>Bacteria</taxon>
        <taxon>Pseudomonadati</taxon>
        <taxon>Pseudomonadota</taxon>
        <taxon>Gammaproteobacteria</taxon>
        <taxon>Pseudomonadales</taxon>
        <taxon>Pseudomonadaceae</taxon>
        <taxon>Pseudomonas</taxon>
    </lineage>
</organism>
<sequence>MKILAVVPARGGSKRLPGKNIKVLGGRPLIAWTIEEARASDVLLDIVVSTDDEAIAEVARIHGASVPGLRPEQLATDTASSVDVVLHALDSYEAVHGEVDGVMLLQPTSPFRTRQSIRKALELFQAQPSRPVVSVCGAAAHPAWCFRLSDDSLEPFLGWDFLTRRSQDLPPAYTLDGSIYLISPALLRETRRFVMPGVVPMVITDAFESLDIDTPDDWDMALNALERRSLPEGGAID</sequence>
<accession>A0A2V4I6F4</accession>
<reference evidence="1 2" key="1">
    <citation type="submission" date="2018-06" db="EMBL/GenBank/DDBJ databases">
        <title>Pseudomonas diversity within urban Lake Michigan freshwaters.</title>
        <authorList>
            <person name="Batrich M."/>
            <person name="Hatzopoulos T."/>
            <person name="Putonti C."/>
        </authorList>
    </citation>
    <scope>NUCLEOTIDE SEQUENCE [LARGE SCALE GENOMIC DNA]</scope>
    <source>
        <strain evidence="1 2">LBp-160603</strain>
    </source>
</reference>
<dbReference type="CDD" id="cd02513">
    <property type="entry name" value="CMP-NeuAc_Synthase"/>
    <property type="match status" value="1"/>
</dbReference>
<gene>
    <name evidence="1" type="ORF">DMX07_05355</name>
</gene>
<keyword evidence="1" id="KW-0548">Nucleotidyltransferase</keyword>
<evidence type="ECO:0000313" key="2">
    <source>
        <dbReference type="Proteomes" id="UP000247620"/>
    </source>
</evidence>